<dbReference type="GO" id="GO:0005886">
    <property type="term" value="C:plasma membrane"/>
    <property type="evidence" value="ECO:0007669"/>
    <property type="project" value="TreeGrafter"/>
</dbReference>
<dbReference type="Pfam" id="PF08376">
    <property type="entry name" value="NIT"/>
    <property type="match status" value="1"/>
</dbReference>
<evidence type="ECO:0000313" key="9">
    <source>
        <dbReference type="EMBL" id="MBA9007002.1"/>
    </source>
</evidence>
<evidence type="ECO:0000259" key="8">
    <source>
        <dbReference type="SMART" id="SM00387"/>
    </source>
</evidence>
<dbReference type="Gene3D" id="3.30.565.10">
    <property type="entry name" value="Histidine kinase-like ATPase, C-terminal domain"/>
    <property type="match status" value="1"/>
</dbReference>
<feature type="compositionally biased region" description="Pro residues" evidence="6">
    <location>
        <begin position="708"/>
        <end position="719"/>
    </location>
</feature>
<feature type="compositionally biased region" description="Basic and acidic residues" evidence="6">
    <location>
        <begin position="750"/>
        <end position="759"/>
    </location>
</feature>
<dbReference type="InterPro" id="IPR036890">
    <property type="entry name" value="HATPase_C_sf"/>
</dbReference>
<feature type="compositionally biased region" description="Pro residues" evidence="6">
    <location>
        <begin position="661"/>
        <end position="676"/>
    </location>
</feature>
<reference evidence="9 10" key="1">
    <citation type="submission" date="2020-08" db="EMBL/GenBank/DDBJ databases">
        <title>Sequencing the genomes of 1000 actinobacteria strains.</title>
        <authorList>
            <person name="Klenk H.-P."/>
        </authorList>
    </citation>
    <scope>NUCLEOTIDE SEQUENCE [LARGE SCALE GENOMIC DNA]</scope>
    <source>
        <strain evidence="9 10">DSM 45823</strain>
    </source>
</reference>
<dbReference type="Pfam" id="PF02518">
    <property type="entry name" value="HATPase_c"/>
    <property type="match status" value="1"/>
</dbReference>
<keyword evidence="7" id="KW-0472">Membrane</keyword>
<feature type="transmembrane region" description="Helical" evidence="7">
    <location>
        <begin position="24"/>
        <end position="44"/>
    </location>
</feature>
<keyword evidence="5 9" id="KW-0418">Kinase</keyword>
<dbReference type="GO" id="GO:0000160">
    <property type="term" value="P:phosphorelay signal transduction system"/>
    <property type="evidence" value="ECO:0007669"/>
    <property type="project" value="TreeGrafter"/>
</dbReference>
<dbReference type="PANTHER" id="PTHR45436">
    <property type="entry name" value="SENSOR HISTIDINE KINASE YKOH"/>
    <property type="match status" value="1"/>
</dbReference>
<dbReference type="EMBL" id="JACJII010000001">
    <property type="protein sequence ID" value="MBA9007002.1"/>
    <property type="molecule type" value="Genomic_DNA"/>
</dbReference>
<keyword evidence="3" id="KW-0597">Phosphoprotein</keyword>
<dbReference type="SUPFAM" id="SSF55874">
    <property type="entry name" value="ATPase domain of HSP90 chaperone/DNA topoisomerase II/histidine kinase"/>
    <property type="match status" value="1"/>
</dbReference>
<dbReference type="SMART" id="SM00387">
    <property type="entry name" value="HATPase_c"/>
    <property type="match status" value="1"/>
</dbReference>
<dbReference type="PANTHER" id="PTHR45436:SF5">
    <property type="entry name" value="SENSOR HISTIDINE KINASE TRCS"/>
    <property type="match status" value="1"/>
</dbReference>
<evidence type="ECO:0000256" key="4">
    <source>
        <dbReference type="ARBA" id="ARBA00022679"/>
    </source>
</evidence>
<keyword evidence="10" id="KW-1185">Reference proteome</keyword>
<evidence type="ECO:0000256" key="7">
    <source>
        <dbReference type="SAM" id="Phobius"/>
    </source>
</evidence>
<dbReference type="InterPro" id="IPR050428">
    <property type="entry name" value="TCS_sensor_his_kinase"/>
</dbReference>
<dbReference type="EC" id="2.7.13.3" evidence="2"/>
<feature type="region of interest" description="Disordered" evidence="6">
    <location>
        <begin position="640"/>
        <end position="789"/>
    </location>
</feature>
<gene>
    <name evidence="9" type="ORF">HNR21_005884</name>
</gene>
<feature type="compositionally biased region" description="Low complexity" evidence="6">
    <location>
        <begin position="735"/>
        <end position="747"/>
    </location>
</feature>
<keyword evidence="7" id="KW-0812">Transmembrane</keyword>
<evidence type="ECO:0000256" key="3">
    <source>
        <dbReference type="ARBA" id="ARBA00022553"/>
    </source>
</evidence>
<protein>
    <recommendedName>
        <fullName evidence="2">histidine kinase</fullName>
        <ecNumber evidence="2">2.7.13.3</ecNumber>
    </recommendedName>
</protein>
<comment type="catalytic activity">
    <reaction evidence="1">
        <text>ATP + protein L-histidine = ADP + protein N-phospho-L-histidine.</text>
        <dbReference type="EC" id="2.7.13.3"/>
    </reaction>
</comment>
<dbReference type="Gene3D" id="6.10.340.10">
    <property type="match status" value="1"/>
</dbReference>
<dbReference type="AlphaFoldDB" id="A0A7W3N3T0"/>
<dbReference type="InterPro" id="IPR013587">
    <property type="entry name" value="Nitrate/nitrite_sensing"/>
</dbReference>
<name>A0A7W3N3T0_9ACTN</name>
<dbReference type="Proteomes" id="UP000539313">
    <property type="component" value="Unassembled WGS sequence"/>
</dbReference>
<evidence type="ECO:0000256" key="5">
    <source>
        <dbReference type="ARBA" id="ARBA00022777"/>
    </source>
</evidence>
<proteinExistence type="predicted"/>
<organism evidence="9 10">
    <name type="scientific">Thermomonospora cellulosilytica</name>
    <dbReference type="NCBI Taxonomy" id="1411118"/>
    <lineage>
        <taxon>Bacteria</taxon>
        <taxon>Bacillati</taxon>
        <taxon>Actinomycetota</taxon>
        <taxon>Actinomycetes</taxon>
        <taxon>Streptosporangiales</taxon>
        <taxon>Thermomonosporaceae</taxon>
        <taxon>Thermomonospora</taxon>
    </lineage>
</organism>
<feature type="domain" description="Histidine kinase/HSP90-like ATPase" evidence="8">
    <location>
        <begin position="525"/>
        <end position="635"/>
    </location>
</feature>
<evidence type="ECO:0000256" key="2">
    <source>
        <dbReference type="ARBA" id="ARBA00012438"/>
    </source>
</evidence>
<evidence type="ECO:0000256" key="6">
    <source>
        <dbReference type="SAM" id="MobiDB-lite"/>
    </source>
</evidence>
<keyword evidence="7" id="KW-1133">Transmembrane helix</keyword>
<dbReference type="RefSeq" id="WP_182707722.1">
    <property type="nucleotide sequence ID" value="NZ_JACJII010000001.1"/>
</dbReference>
<evidence type="ECO:0000313" key="10">
    <source>
        <dbReference type="Proteomes" id="UP000539313"/>
    </source>
</evidence>
<comment type="caution">
    <text evidence="9">The sequence shown here is derived from an EMBL/GenBank/DDBJ whole genome shotgun (WGS) entry which is preliminary data.</text>
</comment>
<dbReference type="InterPro" id="IPR003594">
    <property type="entry name" value="HATPase_dom"/>
</dbReference>
<sequence>MAVAETEPAGPRRPPRRRSIRRRITTLLAVPLVSLIALWAYAAVGAVDAALNRYAIANVYDQISAPATAMSAHLQRERALTSVFLSTQGIRGRADLDAQRNRTDAAVAALRAAARGGIDEAVGPRAQEQLDALLNSLNELGVLRAQADARRLDNIQLIEGYGELIEGAFRMYHGQRVDDVEIFQQGRGLITIAWSREYMVRQDALITAVQASGGRLTAAERTALVRWATARQQHLERGMADLTGPPLEAMRAYLQSPDYRRYLEMETALVQGRGLQLPHEADAWAQTVPAVMATLNDTFTKAGLDLERRTSEHGDRIVLQLAAAGGVGLLVVVGSIVMSLLFARRHVQELRELREAADELADERLPDVVGRLRRGEDVDPAETTPLETGRTTEVARVAAAFAKVQRTAVETAVSEAHLRKGVARVFLNLAWRSQSLLHRQLRMLDEMERRVTDPDVLEDLFRIDHLTTRMRRHAEGLIILSGAAPGRGWSRPVPLEDVLRSAAAEVEDFTRVEVVAGTSASLTGAAVADIVHLLAELVENATVFSPPATEVLVRGAMVANGYAIEVIDRGIGIDPHERAALNQRLADPPEFDLADTDRLGLFVVARLAARHGVKVALQESVYGGTCAVVLLPPDLVTEGLPGADDVEPAGELTGPAMPHVPHVPQPSDPLDLPPAPGSIEVPAPRSWFDRPPQLADPNAANGTGGADRPPPAGAGPAPLPRRIRQANLVPELRGAGPAEPADQADPADPVPDRSAEQSRDLLASLQNGWLRGRADDEDGPEGAADGGAS</sequence>
<evidence type="ECO:0000256" key="1">
    <source>
        <dbReference type="ARBA" id="ARBA00000085"/>
    </source>
</evidence>
<dbReference type="GO" id="GO:0004673">
    <property type="term" value="F:protein histidine kinase activity"/>
    <property type="evidence" value="ECO:0007669"/>
    <property type="project" value="UniProtKB-EC"/>
</dbReference>
<accession>A0A7W3N3T0</accession>
<keyword evidence="4" id="KW-0808">Transferase</keyword>